<dbReference type="GO" id="GO:1990247">
    <property type="term" value="F:N6-methyladenosine-containing RNA reader activity"/>
    <property type="evidence" value="ECO:0007669"/>
    <property type="project" value="UniProtKB-UniRule"/>
</dbReference>
<reference evidence="4" key="2">
    <citation type="journal article" date="2023" name="Plants (Basel)">
        <title>Annotation of the Turnera subulata (Passifloraceae) Draft Genome Reveals the S-Locus Evolved after the Divergence of Turneroideae from Passifloroideae in a Stepwise Manner.</title>
        <authorList>
            <person name="Henning P.M."/>
            <person name="Roalson E.H."/>
            <person name="Mir W."/>
            <person name="McCubbin A.G."/>
            <person name="Shore J.S."/>
        </authorList>
    </citation>
    <scope>NUCLEOTIDE SEQUENCE</scope>
    <source>
        <strain evidence="4">F60SS</strain>
    </source>
</reference>
<reference evidence="4" key="1">
    <citation type="submission" date="2022-02" db="EMBL/GenBank/DDBJ databases">
        <authorList>
            <person name="Henning P.M."/>
            <person name="McCubbin A.G."/>
            <person name="Shore J.S."/>
        </authorList>
    </citation>
    <scope>NUCLEOTIDE SEQUENCE</scope>
    <source>
        <strain evidence="4">F60SS</strain>
        <tissue evidence="4">Leaves</tissue>
    </source>
</reference>
<dbReference type="CDD" id="cd21134">
    <property type="entry name" value="YTH"/>
    <property type="match status" value="1"/>
</dbReference>
<dbReference type="PROSITE" id="PS50882">
    <property type="entry name" value="YTH"/>
    <property type="match status" value="1"/>
</dbReference>
<gene>
    <name evidence="4" type="ORF">Tsubulata_021238</name>
</gene>
<evidence type="ECO:0000256" key="2">
    <source>
        <dbReference type="SAM" id="MobiDB-lite"/>
    </source>
</evidence>
<evidence type="ECO:0000256" key="1">
    <source>
        <dbReference type="RuleBase" id="RU369095"/>
    </source>
</evidence>
<comment type="caution">
    <text evidence="4">The sequence shown here is derived from an EMBL/GenBank/DDBJ whole genome shotgun (WGS) entry which is preliminary data.</text>
</comment>
<keyword evidence="5" id="KW-1185">Reference proteome</keyword>
<feature type="compositionally biased region" description="Basic and acidic residues" evidence="2">
    <location>
        <begin position="172"/>
        <end position="191"/>
    </location>
</feature>
<organism evidence="4 5">
    <name type="scientific">Turnera subulata</name>
    <dbReference type="NCBI Taxonomy" id="218843"/>
    <lineage>
        <taxon>Eukaryota</taxon>
        <taxon>Viridiplantae</taxon>
        <taxon>Streptophyta</taxon>
        <taxon>Embryophyta</taxon>
        <taxon>Tracheophyta</taxon>
        <taxon>Spermatophyta</taxon>
        <taxon>Magnoliopsida</taxon>
        <taxon>eudicotyledons</taxon>
        <taxon>Gunneridae</taxon>
        <taxon>Pentapetalae</taxon>
        <taxon>rosids</taxon>
        <taxon>fabids</taxon>
        <taxon>Malpighiales</taxon>
        <taxon>Passifloraceae</taxon>
        <taxon>Turnera</taxon>
    </lineage>
</organism>
<name>A0A9Q0F3I8_9ROSI</name>
<dbReference type="Gene3D" id="3.10.590.10">
    <property type="entry name" value="ph1033 like domains"/>
    <property type="match status" value="1"/>
</dbReference>
<proteinExistence type="inferred from homology"/>
<dbReference type="GO" id="GO:0005737">
    <property type="term" value="C:cytoplasm"/>
    <property type="evidence" value="ECO:0007669"/>
    <property type="project" value="TreeGrafter"/>
</dbReference>
<dbReference type="Proteomes" id="UP001141552">
    <property type="component" value="Unassembled WGS sequence"/>
</dbReference>
<dbReference type="Pfam" id="PF04146">
    <property type="entry name" value="YTH"/>
    <property type="match status" value="1"/>
</dbReference>
<dbReference type="GO" id="GO:0003729">
    <property type="term" value="F:mRNA binding"/>
    <property type="evidence" value="ECO:0007669"/>
    <property type="project" value="UniProtKB-UniRule"/>
</dbReference>
<feature type="domain" description="YTH" evidence="3">
    <location>
        <begin position="406"/>
        <end position="543"/>
    </location>
</feature>
<dbReference type="PANTHER" id="PTHR12357">
    <property type="entry name" value="YTH YT521-B HOMOLOGY DOMAIN-CONTAINING"/>
    <property type="match status" value="1"/>
</dbReference>
<evidence type="ECO:0000313" key="5">
    <source>
        <dbReference type="Proteomes" id="UP001141552"/>
    </source>
</evidence>
<comment type="function">
    <text evidence="1">Specifically recognizes and binds N6-methyladenosine (m6A)-containing RNAs, and regulates mRNA stability. M6A is a modification present at internal sites of mRNAs and some non-coding RNAs and plays a role in mRNA stability and processing.</text>
</comment>
<dbReference type="OrthoDB" id="306690at2759"/>
<dbReference type="GO" id="GO:0061157">
    <property type="term" value="P:mRNA destabilization"/>
    <property type="evidence" value="ECO:0007669"/>
    <property type="project" value="TreeGrafter"/>
</dbReference>
<feature type="region of interest" description="Disordered" evidence="2">
    <location>
        <begin position="153"/>
        <end position="221"/>
    </location>
</feature>
<protein>
    <recommendedName>
        <fullName evidence="1">YTH domain-containing family protein</fullName>
    </recommendedName>
</protein>
<evidence type="ECO:0000313" key="4">
    <source>
        <dbReference type="EMBL" id="KAJ4824269.1"/>
    </source>
</evidence>
<dbReference type="InterPro" id="IPR007275">
    <property type="entry name" value="YTH_domain"/>
</dbReference>
<dbReference type="InterPro" id="IPR045168">
    <property type="entry name" value="YTH_prot"/>
</dbReference>
<dbReference type="AlphaFoldDB" id="A0A9Q0F3I8"/>
<evidence type="ECO:0000259" key="3">
    <source>
        <dbReference type="PROSITE" id="PS50882"/>
    </source>
</evidence>
<comment type="similarity">
    <text evidence="1">Belongs to the YTHDF family.</text>
</comment>
<feature type="compositionally biased region" description="Polar residues" evidence="2">
    <location>
        <begin position="192"/>
        <end position="210"/>
    </location>
</feature>
<keyword evidence="1" id="KW-0694">RNA-binding</keyword>
<sequence length="678" mass="74949">MATVAPSADRILSQFPLLETSDLLQNLSLDSQAKTQDAPELPKKVQSCERSMTPLLPSPMDPSLCYHPYGYPSYYYGGYNGTGNEWDDYSRCLNADGVDVTSGVYGNNGSVMYQHAYGFGPYGPYSPAASPAPSVGSDDQFYGPLQYQHPPFVKPLTHTSTPFTPNKAASPKVDHSISKDADQKPLPEETAKGNSDGNENSRTIKGSNGSVPYKPKHQNSYGRNTFPGGLRAPGLWSDTSLLSNGQCRSSEMACSFPKAGGFPSSWNQNPYFMALQHPSVASGITSTDGFINRMYQKKMHGHYGNGVKSGMGFGYCGYNMGTNGYGWWAIDHKYKPRGRGNDYYGFHSPNIDGLNELSKGPRNKDFRNQKSFTLSSDNSSEEDKMTVIPDGELYNRADFLEDHAEAKFYIIKSYSEDDVHKSIKYNVWSSTSSGNKKLDAAYKEAQQKPCGCPVFLFFSVNTSGQFVGLAEMMGSVDFDKSVEHWQQDKWTGCFPVKWHIVKDVPNSLLKHLTLENNENKPVTNSRDTQEVKLEQGLKMIKIFKDHSSKTSILDDFEFYDERAKIIQQRKAKQQLNKKKARNICPIESSVIFCVVWEGRPGGENKELTTDSQKSLESLPDLSKEAALTAKPIGEEKPYENGFAAEAGDESKAGKIVYGTAAGEMCVGTGVGAVEMDRH</sequence>
<dbReference type="EMBL" id="JAKUCV010007228">
    <property type="protein sequence ID" value="KAJ4824269.1"/>
    <property type="molecule type" value="Genomic_DNA"/>
</dbReference>
<accession>A0A9Q0F3I8</accession>
<dbReference type="PANTHER" id="PTHR12357:SF99">
    <property type="entry name" value="YTH DOMAIN-CONTAINING PROTEIN ECT2-RELATED"/>
    <property type="match status" value="1"/>
</dbReference>